<sequence>MTSKKKKLVLIDGNALLYRSFYALPPLKTKQGIPTGGVYGFTRILLKLLQTEKPDYIACAFDKGKKTFRHQEWKEYKITRPTTPSELSQQIPILKQILEGFRIPFFEKEEYEADDILATLAKRGEEAGLEIEIFTGDKDIFQIISPSIKVVRFKKGISQTQVFDAQKVKEEYGVSPQQIADYLALVGD</sequence>
<dbReference type="PANTHER" id="PTHR42646:SF2">
    <property type="entry name" value="5'-3' EXONUCLEASE FAMILY PROTEIN"/>
    <property type="match status" value="1"/>
</dbReference>
<dbReference type="CDD" id="cd09859">
    <property type="entry name" value="PIN_53EXO"/>
    <property type="match status" value="1"/>
</dbReference>
<feature type="non-terminal residue" evidence="4">
    <location>
        <position position="188"/>
    </location>
</feature>
<name>A0A662DAG4_UNCAE</name>
<reference evidence="4 5" key="1">
    <citation type="submission" date="2018-06" db="EMBL/GenBank/DDBJ databases">
        <title>Extensive metabolic versatility and redundancy in microbially diverse, dynamic hydrothermal sediments.</title>
        <authorList>
            <person name="Dombrowski N."/>
            <person name="Teske A."/>
            <person name="Baker B.J."/>
        </authorList>
    </citation>
    <scope>NUCLEOTIDE SEQUENCE [LARGE SCALE GENOMIC DNA]</scope>
    <source>
        <strain evidence="4">B19_G9</strain>
    </source>
</reference>
<dbReference type="AlphaFoldDB" id="A0A662DAG4"/>
<dbReference type="SMART" id="SM00475">
    <property type="entry name" value="53EXOc"/>
    <property type="match status" value="1"/>
</dbReference>
<protein>
    <submittedName>
        <fullName evidence="4">DNA polymerase I</fullName>
    </submittedName>
</protein>
<dbReference type="Gene3D" id="3.40.50.1010">
    <property type="entry name" value="5'-nuclease"/>
    <property type="match status" value="1"/>
</dbReference>
<evidence type="ECO:0000313" key="4">
    <source>
        <dbReference type="EMBL" id="RLE11046.1"/>
    </source>
</evidence>
<comment type="caution">
    <text evidence="4">The sequence shown here is derived from an EMBL/GenBank/DDBJ whole genome shotgun (WGS) entry which is preliminary data.</text>
</comment>
<dbReference type="Pfam" id="PF02739">
    <property type="entry name" value="5_3_exonuc_N"/>
    <property type="match status" value="1"/>
</dbReference>
<evidence type="ECO:0000256" key="1">
    <source>
        <dbReference type="ARBA" id="ARBA00022722"/>
    </source>
</evidence>
<dbReference type="GO" id="GO:0017108">
    <property type="term" value="F:5'-flap endonuclease activity"/>
    <property type="evidence" value="ECO:0007669"/>
    <property type="project" value="InterPro"/>
</dbReference>
<keyword evidence="2" id="KW-0378">Hydrolase</keyword>
<dbReference type="Proteomes" id="UP000267654">
    <property type="component" value="Unassembled WGS sequence"/>
</dbReference>
<accession>A0A662DAG4</accession>
<dbReference type="PANTHER" id="PTHR42646">
    <property type="entry name" value="FLAP ENDONUCLEASE XNI"/>
    <property type="match status" value="1"/>
</dbReference>
<dbReference type="EMBL" id="QMQB01000288">
    <property type="protein sequence ID" value="RLE11046.1"/>
    <property type="molecule type" value="Genomic_DNA"/>
</dbReference>
<dbReference type="GO" id="GO:0033567">
    <property type="term" value="P:DNA replication, Okazaki fragment processing"/>
    <property type="evidence" value="ECO:0007669"/>
    <property type="project" value="InterPro"/>
</dbReference>
<proteinExistence type="predicted"/>
<dbReference type="FunFam" id="3.40.50.1010:FF:000001">
    <property type="entry name" value="DNA polymerase I"/>
    <property type="match status" value="1"/>
</dbReference>
<organism evidence="4 5">
    <name type="scientific">Aerophobetes bacterium</name>
    <dbReference type="NCBI Taxonomy" id="2030807"/>
    <lineage>
        <taxon>Bacteria</taxon>
        <taxon>Candidatus Aerophobota</taxon>
    </lineage>
</organism>
<dbReference type="InterPro" id="IPR002421">
    <property type="entry name" value="5-3_exonuclease"/>
</dbReference>
<evidence type="ECO:0000259" key="3">
    <source>
        <dbReference type="SMART" id="SM00475"/>
    </source>
</evidence>
<dbReference type="GO" id="GO:0008409">
    <property type="term" value="F:5'-3' exonuclease activity"/>
    <property type="evidence" value="ECO:0007669"/>
    <property type="project" value="InterPro"/>
</dbReference>
<evidence type="ECO:0000313" key="5">
    <source>
        <dbReference type="Proteomes" id="UP000267654"/>
    </source>
</evidence>
<dbReference type="InterPro" id="IPR029060">
    <property type="entry name" value="PIN-like_dom_sf"/>
</dbReference>
<feature type="domain" description="5'-3' exonuclease" evidence="3">
    <location>
        <begin position="6"/>
        <end position="188"/>
    </location>
</feature>
<dbReference type="InterPro" id="IPR020046">
    <property type="entry name" value="5-3_exonucl_a-hlix_arch_N"/>
</dbReference>
<dbReference type="InterPro" id="IPR038969">
    <property type="entry name" value="FEN"/>
</dbReference>
<keyword evidence="1" id="KW-0540">Nuclease</keyword>
<dbReference type="SUPFAM" id="SSF88723">
    <property type="entry name" value="PIN domain-like"/>
    <property type="match status" value="1"/>
</dbReference>
<evidence type="ECO:0000256" key="2">
    <source>
        <dbReference type="ARBA" id="ARBA00022801"/>
    </source>
</evidence>
<gene>
    <name evidence="4" type="ORF">DRI96_06945</name>
</gene>
<dbReference type="GO" id="GO:0003677">
    <property type="term" value="F:DNA binding"/>
    <property type="evidence" value="ECO:0007669"/>
    <property type="project" value="InterPro"/>
</dbReference>